<proteinExistence type="predicted"/>
<dbReference type="GO" id="GO:0000160">
    <property type="term" value="P:phosphorelay signal transduction system"/>
    <property type="evidence" value="ECO:0007669"/>
    <property type="project" value="InterPro"/>
</dbReference>
<keyword evidence="4" id="KW-1185">Reference proteome</keyword>
<dbReference type="EMBL" id="CP022415">
    <property type="protein sequence ID" value="ASM73487.1"/>
    <property type="molecule type" value="Genomic_DNA"/>
</dbReference>
<dbReference type="SUPFAM" id="SSF52172">
    <property type="entry name" value="CheY-like"/>
    <property type="match status" value="1"/>
</dbReference>
<dbReference type="InterPro" id="IPR011006">
    <property type="entry name" value="CheY-like_superfamily"/>
</dbReference>
<protein>
    <submittedName>
        <fullName evidence="3">Luminescence regulatory protein LuxO</fullName>
    </submittedName>
</protein>
<dbReference type="AlphaFoldDB" id="A0A221K3R5"/>
<evidence type="ECO:0000259" key="2">
    <source>
        <dbReference type="PROSITE" id="PS50110"/>
    </source>
</evidence>
<dbReference type="Gene3D" id="3.40.50.2300">
    <property type="match status" value="1"/>
</dbReference>
<dbReference type="Proteomes" id="UP000199754">
    <property type="component" value="Chromosome"/>
</dbReference>
<organism evidence="3 4">
    <name type="scientific">Pseudosulfitobacter pseudonitzschiae</name>
    <dbReference type="NCBI Taxonomy" id="1402135"/>
    <lineage>
        <taxon>Bacteria</taxon>
        <taxon>Pseudomonadati</taxon>
        <taxon>Pseudomonadota</taxon>
        <taxon>Alphaproteobacteria</taxon>
        <taxon>Rhodobacterales</taxon>
        <taxon>Roseobacteraceae</taxon>
        <taxon>Pseudosulfitobacter</taxon>
    </lineage>
</organism>
<feature type="domain" description="Response regulatory" evidence="2">
    <location>
        <begin position="10"/>
        <end position="125"/>
    </location>
</feature>
<dbReference type="KEGG" id="spse:SULPSESMR1_02692"/>
<name>A0A221K3R5_9RHOB</name>
<evidence type="ECO:0000256" key="1">
    <source>
        <dbReference type="PROSITE-ProRule" id="PRU00169"/>
    </source>
</evidence>
<sequence length="133" mass="14532">MAPGIMRMMDVLIVESEAGLCDLWRKHLVRSGMNVRVATTQEDATQQIVEACPDIIILDLVLRDGSALAVSDFASYRCPDTQVIFVTNTSFFSDGSIFAHAQNACAFVQSRTPPEDLAAMVEHYGLKNVAHSA</sequence>
<reference evidence="3 4" key="1">
    <citation type="submission" date="2017-07" db="EMBL/GenBank/DDBJ databases">
        <title>Genome Sequence of Sulfitobacter pseudonitzschiae Strain SMR1 Isolated from a culture of the Diatom Skeletonema marinoi.</title>
        <authorList>
            <person name="Topel M."/>
            <person name="Pinder M.I.M."/>
            <person name="Johansson O.N."/>
            <person name="Kourtchenko O."/>
            <person name="Godhe A."/>
            <person name="Clarke A.K."/>
        </authorList>
    </citation>
    <scope>NUCLEOTIDE SEQUENCE [LARGE SCALE GENOMIC DNA]</scope>
    <source>
        <strain evidence="3 4">SMR1</strain>
    </source>
</reference>
<keyword evidence="1" id="KW-0597">Phosphoprotein</keyword>
<accession>A0A221K3R5</accession>
<dbReference type="InterPro" id="IPR001789">
    <property type="entry name" value="Sig_transdc_resp-reg_receiver"/>
</dbReference>
<dbReference type="STRING" id="1402135.SAMN05444149_103152"/>
<dbReference type="CDD" id="cd00156">
    <property type="entry name" value="REC"/>
    <property type="match status" value="1"/>
</dbReference>
<gene>
    <name evidence="3" type="primary">luxO</name>
    <name evidence="3" type="ORF">SULPSESMR1_02692</name>
</gene>
<dbReference type="PROSITE" id="PS50110">
    <property type="entry name" value="RESPONSE_REGULATORY"/>
    <property type="match status" value="1"/>
</dbReference>
<dbReference type="Pfam" id="PF00072">
    <property type="entry name" value="Response_reg"/>
    <property type="match status" value="1"/>
</dbReference>
<evidence type="ECO:0000313" key="4">
    <source>
        <dbReference type="Proteomes" id="UP000199754"/>
    </source>
</evidence>
<feature type="modified residue" description="4-aspartylphosphate" evidence="1">
    <location>
        <position position="59"/>
    </location>
</feature>
<evidence type="ECO:0000313" key="3">
    <source>
        <dbReference type="EMBL" id="ASM73487.1"/>
    </source>
</evidence>